<dbReference type="Gene3D" id="3.30.160.60">
    <property type="entry name" value="Classic Zinc Finger"/>
    <property type="match status" value="1"/>
</dbReference>
<evidence type="ECO:0000256" key="4">
    <source>
        <dbReference type="ARBA" id="ARBA00022771"/>
    </source>
</evidence>
<evidence type="ECO:0000259" key="10">
    <source>
        <dbReference type="PROSITE" id="PS50157"/>
    </source>
</evidence>
<feature type="non-terminal residue" evidence="11">
    <location>
        <position position="1"/>
    </location>
</feature>
<dbReference type="Pfam" id="PF00096">
    <property type="entry name" value="zf-C2H2"/>
    <property type="match status" value="1"/>
</dbReference>
<keyword evidence="2" id="KW-0479">Metal-binding</keyword>
<dbReference type="InterPro" id="IPR036236">
    <property type="entry name" value="Znf_C2H2_sf"/>
</dbReference>
<feature type="domain" description="C2H2-type" evidence="10">
    <location>
        <begin position="23"/>
        <end position="45"/>
    </location>
</feature>
<evidence type="ECO:0000256" key="2">
    <source>
        <dbReference type="ARBA" id="ARBA00022723"/>
    </source>
</evidence>
<reference evidence="11" key="1">
    <citation type="submission" date="2015-12" db="EMBL/GenBank/DDBJ databases">
        <title>De novo transcriptome assembly of four potential Pierce s Disease insect vectors from Arizona vineyards.</title>
        <authorList>
            <person name="Tassone E.E."/>
        </authorList>
    </citation>
    <scope>NUCLEOTIDE SEQUENCE</scope>
</reference>
<comment type="subcellular location">
    <subcellularLocation>
        <location evidence="1">Nucleus</location>
    </subcellularLocation>
</comment>
<dbReference type="PANTHER" id="PTHR24388">
    <property type="entry name" value="ZINC FINGER PROTEIN"/>
    <property type="match status" value="1"/>
</dbReference>
<dbReference type="PROSITE" id="PS50157">
    <property type="entry name" value="ZINC_FINGER_C2H2_2"/>
    <property type="match status" value="2"/>
</dbReference>
<dbReference type="GO" id="GO:0008270">
    <property type="term" value="F:zinc ion binding"/>
    <property type="evidence" value="ECO:0007669"/>
    <property type="project" value="UniProtKB-KW"/>
</dbReference>
<evidence type="ECO:0000256" key="1">
    <source>
        <dbReference type="ARBA" id="ARBA00004123"/>
    </source>
</evidence>
<evidence type="ECO:0000256" key="7">
    <source>
        <dbReference type="ARBA" id="ARBA00023242"/>
    </source>
</evidence>
<feature type="domain" description="C2H2-type" evidence="10">
    <location>
        <begin position="52"/>
        <end position="80"/>
    </location>
</feature>
<name>A0A1B6CCE0_9HEMI</name>
<gene>
    <name evidence="11" type="ORF">g.36047</name>
</gene>
<evidence type="ECO:0000256" key="8">
    <source>
        <dbReference type="ARBA" id="ARBA00037948"/>
    </source>
</evidence>
<keyword evidence="7" id="KW-0539">Nucleus</keyword>
<dbReference type="SMART" id="SM00355">
    <property type="entry name" value="ZnF_C2H2"/>
    <property type="match status" value="2"/>
</dbReference>
<keyword evidence="6" id="KW-0238">DNA-binding</keyword>
<comment type="similarity">
    <text evidence="8">Belongs to the snail C2H2-type zinc-finger protein family.</text>
</comment>
<keyword evidence="3" id="KW-0677">Repeat</keyword>
<accession>A0A1B6CCE0</accession>
<evidence type="ECO:0000256" key="3">
    <source>
        <dbReference type="ARBA" id="ARBA00022737"/>
    </source>
</evidence>
<dbReference type="EMBL" id="GEDC01026196">
    <property type="protein sequence ID" value="JAS11102.1"/>
    <property type="molecule type" value="Transcribed_RNA"/>
</dbReference>
<dbReference type="GO" id="GO:0000978">
    <property type="term" value="F:RNA polymerase II cis-regulatory region sequence-specific DNA binding"/>
    <property type="evidence" value="ECO:0007669"/>
    <property type="project" value="TreeGrafter"/>
</dbReference>
<organism evidence="11">
    <name type="scientific">Clastoptera arizonana</name>
    <name type="common">Arizona spittle bug</name>
    <dbReference type="NCBI Taxonomy" id="38151"/>
    <lineage>
        <taxon>Eukaryota</taxon>
        <taxon>Metazoa</taxon>
        <taxon>Ecdysozoa</taxon>
        <taxon>Arthropoda</taxon>
        <taxon>Hexapoda</taxon>
        <taxon>Insecta</taxon>
        <taxon>Pterygota</taxon>
        <taxon>Neoptera</taxon>
        <taxon>Paraneoptera</taxon>
        <taxon>Hemiptera</taxon>
        <taxon>Auchenorrhyncha</taxon>
        <taxon>Cercopoidea</taxon>
        <taxon>Clastopteridae</taxon>
        <taxon>Clastoptera</taxon>
    </lineage>
</organism>
<keyword evidence="4 9" id="KW-0863">Zinc-finger</keyword>
<dbReference type="SUPFAM" id="SSF57667">
    <property type="entry name" value="beta-beta-alpha zinc fingers"/>
    <property type="match status" value="1"/>
</dbReference>
<sequence>INFNIKSDFKRHVLPKHQIIKNFQCDLCGKLFSMYQGLVRHLRNHDRLVNYFVCGDCGARFKLEEHYSNHIQFLHNKPTVDEVVQKDLLESCISPKTGLTNSAVNKKEDNAIDLESNEVCEDQCFDFITYPEIDHDYFIRDLVVPS</sequence>
<keyword evidence="5" id="KW-0862">Zinc</keyword>
<dbReference type="InterPro" id="IPR013087">
    <property type="entry name" value="Znf_C2H2_type"/>
</dbReference>
<protein>
    <recommendedName>
        <fullName evidence="10">C2H2-type domain-containing protein</fullName>
    </recommendedName>
</protein>
<dbReference type="InterPro" id="IPR050527">
    <property type="entry name" value="Snail/Krueppel_Znf"/>
</dbReference>
<dbReference type="PROSITE" id="PS00028">
    <property type="entry name" value="ZINC_FINGER_C2H2_1"/>
    <property type="match status" value="2"/>
</dbReference>
<dbReference type="AlphaFoldDB" id="A0A1B6CCE0"/>
<evidence type="ECO:0000256" key="9">
    <source>
        <dbReference type="PROSITE-ProRule" id="PRU00042"/>
    </source>
</evidence>
<evidence type="ECO:0000313" key="11">
    <source>
        <dbReference type="EMBL" id="JAS11102.1"/>
    </source>
</evidence>
<dbReference type="GO" id="GO:0005634">
    <property type="term" value="C:nucleus"/>
    <property type="evidence" value="ECO:0007669"/>
    <property type="project" value="UniProtKB-SubCell"/>
</dbReference>
<dbReference type="Pfam" id="PF13912">
    <property type="entry name" value="zf-C2H2_6"/>
    <property type="match status" value="1"/>
</dbReference>
<proteinExistence type="inferred from homology"/>
<dbReference type="GO" id="GO:0000981">
    <property type="term" value="F:DNA-binding transcription factor activity, RNA polymerase II-specific"/>
    <property type="evidence" value="ECO:0007669"/>
    <property type="project" value="TreeGrafter"/>
</dbReference>
<dbReference type="PANTHER" id="PTHR24388:SF54">
    <property type="entry name" value="PROTEIN ESCARGOT"/>
    <property type="match status" value="1"/>
</dbReference>
<evidence type="ECO:0000256" key="6">
    <source>
        <dbReference type="ARBA" id="ARBA00023125"/>
    </source>
</evidence>
<evidence type="ECO:0000256" key="5">
    <source>
        <dbReference type="ARBA" id="ARBA00022833"/>
    </source>
</evidence>